<reference evidence="2 3" key="1">
    <citation type="submission" date="2018-06" db="EMBL/GenBank/DDBJ databases">
        <title>Genomic Encyclopedia of Archaeal and Bacterial Type Strains, Phase II (KMG-II): from individual species to whole genera.</title>
        <authorList>
            <person name="Goeker M."/>
        </authorList>
    </citation>
    <scope>NUCLEOTIDE SEQUENCE [LARGE SCALE GENOMIC DNA]</scope>
    <source>
        <strain evidence="2 3">DSM 19830</strain>
    </source>
</reference>
<comment type="caution">
    <text evidence="2">The sequence shown here is derived from an EMBL/GenBank/DDBJ whole genome shotgun (WGS) entry which is preliminary data.</text>
</comment>
<evidence type="ECO:0000313" key="3">
    <source>
        <dbReference type="Proteomes" id="UP000248882"/>
    </source>
</evidence>
<keyword evidence="1" id="KW-0812">Transmembrane</keyword>
<evidence type="ECO:0000256" key="1">
    <source>
        <dbReference type="SAM" id="Phobius"/>
    </source>
</evidence>
<proteinExistence type="predicted"/>
<organism evidence="2 3">
    <name type="scientific">Algoriphagus chordae</name>
    <dbReference type="NCBI Taxonomy" id="237019"/>
    <lineage>
        <taxon>Bacteria</taxon>
        <taxon>Pseudomonadati</taxon>
        <taxon>Bacteroidota</taxon>
        <taxon>Cytophagia</taxon>
        <taxon>Cytophagales</taxon>
        <taxon>Cyclobacteriaceae</taxon>
        <taxon>Algoriphagus</taxon>
    </lineage>
</organism>
<gene>
    <name evidence="2" type="ORF">LV85_02434</name>
</gene>
<evidence type="ECO:0000313" key="2">
    <source>
        <dbReference type="EMBL" id="PZX51489.1"/>
    </source>
</evidence>
<name>A0A2W7RBL4_9BACT</name>
<feature type="transmembrane region" description="Helical" evidence="1">
    <location>
        <begin position="14"/>
        <end position="35"/>
    </location>
</feature>
<accession>A0A2W7RBL4</accession>
<dbReference type="RefSeq" id="WP_111319709.1">
    <property type="nucleotide sequence ID" value="NZ_QKZT01000009.1"/>
</dbReference>
<keyword evidence="3" id="KW-1185">Reference proteome</keyword>
<dbReference type="Proteomes" id="UP000248882">
    <property type="component" value="Unassembled WGS sequence"/>
</dbReference>
<keyword evidence="1" id="KW-0472">Membrane</keyword>
<dbReference type="AlphaFoldDB" id="A0A2W7RBL4"/>
<sequence>MYKEVLRSMENVEIFPIISLIIFVLFFIGIAIWAMRVPKDYIEHMSSLPMDDDNEITDYQP</sequence>
<protein>
    <recommendedName>
        <fullName evidence="4">Cbb3-type cytochrome oxidase component FixQ</fullName>
    </recommendedName>
</protein>
<evidence type="ECO:0008006" key="4">
    <source>
        <dbReference type="Google" id="ProtNLM"/>
    </source>
</evidence>
<keyword evidence="1" id="KW-1133">Transmembrane helix</keyword>
<dbReference type="EMBL" id="QKZT01000009">
    <property type="protein sequence ID" value="PZX51489.1"/>
    <property type="molecule type" value="Genomic_DNA"/>
</dbReference>